<feature type="transmembrane region" description="Helical" evidence="1">
    <location>
        <begin position="12"/>
        <end position="30"/>
    </location>
</feature>
<keyword evidence="3" id="KW-1185">Reference proteome</keyword>
<name>H6R774_NOCCG</name>
<accession>H6R774</accession>
<evidence type="ECO:0000313" key="3">
    <source>
        <dbReference type="Proteomes" id="UP000008190"/>
    </source>
</evidence>
<gene>
    <name evidence="2" type="ordered locus">NOCYR_5242</name>
</gene>
<dbReference type="STRING" id="1127134.NOCYR_5242"/>
<feature type="transmembrane region" description="Helical" evidence="1">
    <location>
        <begin position="42"/>
        <end position="62"/>
    </location>
</feature>
<dbReference type="eggNOG" id="ENOG503274R">
    <property type="taxonomic scope" value="Bacteria"/>
</dbReference>
<protein>
    <recommendedName>
        <fullName evidence="4">DUF3592 domain-containing protein</fullName>
    </recommendedName>
</protein>
<keyword evidence="1" id="KW-0812">Transmembrane</keyword>
<keyword evidence="1" id="KW-0472">Membrane</keyword>
<dbReference type="EMBL" id="FO082843">
    <property type="protein sequence ID" value="CCF65992.1"/>
    <property type="molecule type" value="Genomic_DNA"/>
</dbReference>
<dbReference type="HOGENOM" id="CLU_1748220_0_0_11"/>
<sequence>MMAMDHVRVLRVVLGVTAGYLILLALWLGWVVQHTPDGTVPFQIIALVGIFGSCIGIGLMWVERPSKADRRLARHGIEGWARVEHVRPLAWTDHHSELTELDLEFTVPGAESYRGTVVYDVTPADKERLEVGEVISIRVDPDNRDRVMFCL</sequence>
<dbReference type="AlphaFoldDB" id="H6R774"/>
<evidence type="ECO:0000313" key="2">
    <source>
        <dbReference type="EMBL" id="CCF65992.1"/>
    </source>
</evidence>
<reference evidence="2 3" key="1">
    <citation type="journal article" date="2012" name="J. Bacteriol.">
        <title>Genome sequence of the human- and animal-pathogenic strain Nocardia cyriacigeorgica GUH-2.</title>
        <authorList>
            <person name="Zoropogui A."/>
            <person name="Pujic P."/>
            <person name="Normand P."/>
            <person name="Barbe V."/>
            <person name="Beaman B."/>
            <person name="Beaman L."/>
            <person name="Boiron P."/>
            <person name="Colinon C."/>
            <person name="Deredjian A."/>
            <person name="Graindorge A."/>
            <person name="Mangenot S."/>
            <person name="Nazaret S."/>
            <person name="Neto M."/>
            <person name="Petit S."/>
            <person name="Roche D."/>
            <person name="Vallenet D."/>
            <person name="Rodriguez-Nava V."/>
            <person name="Richard Y."/>
            <person name="Cournoyer B."/>
            <person name="Blaha D."/>
        </authorList>
    </citation>
    <scope>NUCLEOTIDE SEQUENCE [LARGE SCALE GENOMIC DNA]</scope>
    <source>
        <strain evidence="2 3">GUH-2</strain>
    </source>
</reference>
<keyword evidence="1" id="KW-1133">Transmembrane helix</keyword>
<proteinExistence type="predicted"/>
<evidence type="ECO:0000256" key="1">
    <source>
        <dbReference type="SAM" id="Phobius"/>
    </source>
</evidence>
<dbReference type="Proteomes" id="UP000008190">
    <property type="component" value="Chromosome"/>
</dbReference>
<dbReference type="KEGG" id="ncy:NOCYR_5242"/>
<organism evidence="2 3">
    <name type="scientific">Nocardia cyriacigeorgica (strain GUH-2)</name>
    <dbReference type="NCBI Taxonomy" id="1127134"/>
    <lineage>
        <taxon>Bacteria</taxon>
        <taxon>Bacillati</taxon>
        <taxon>Actinomycetota</taxon>
        <taxon>Actinomycetes</taxon>
        <taxon>Mycobacteriales</taxon>
        <taxon>Nocardiaceae</taxon>
        <taxon>Nocardia</taxon>
    </lineage>
</organism>
<evidence type="ECO:0008006" key="4">
    <source>
        <dbReference type="Google" id="ProtNLM"/>
    </source>
</evidence>